<proteinExistence type="predicted"/>
<gene>
    <name evidence="1" type="ORF">JKIAZH3_G4456</name>
</gene>
<name>A0ABN7IYB1_9BASI</name>
<dbReference type="Proteomes" id="UP000836402">
    <property type="component" value="Unassembled WGS sequence"/>
</dbReference>
<dbReference type="EMBL" id="CAJHJG010003410">
    <property type="protein sequence ID" value="CAD6931437.1"/>
    <property type="molecule type" value="Genomic_DNA"/>
</dbReference>
<protein>
    <submittedName>
        <fullName evidence="1">Uncharacterized protein</fullName>
    </submittedName>
</protein>
<organism evidence="1 2">
    <name type="scientific">Tilletia caries</name>
    <name type="common">wheat bunt fungus</name>
    <dbReference type="NCBI Taxonomy" id="13290"/>
    <lineage>
        <taxon>Eukaryota</taxon>
        <taxon>Fungi</taxon>
        <taxon>Dikarya</taxon>
        <taxon>Basidiomycota</taxon>
        <taxon>Ustilaginomycotina</taxon>
        <taxon>Exobasidiomycetes</taxon>
        <taxon>Tilletiales</taxon>
        <taxon>Tilletiaceae</taxon>
        <taxon>Tilletia</taxon>
    </lineage>
</organism>
<evidence type="ECO:0000313" key="1">
    <source>
        <dbReference type="EMBL" id="CAD6931437.1"/>
    </source>
</evidence>
<reference evidence="1" key="1">
    <citation type="submission" date="2020-10" db="EMBL/GenBank/DDBJ databases">
        <authorList>
            <person name="Sedaghatjoo S."/>
        </authorList>
    </citation>
    <scope>NUCLEOTIDE SEQUENCE</scope>
    <source>
        <strain evidence="1">AZH3</strain>
    </source>
</reference>
<sequence length="33" mass="3479">LSVPIVSALSDSPLPMRWTSSLRAIKPPVVSSS</sequence>
<keyword evidence="2" id="KW-1185">Reference proteome</keyword>
<evidence type="ECO:0000313" key="2">
    <source>
        <dbReference type="Proteomes" id="UP000836402"/>
    </source>
</evidence>
<comment type="caution">
    <text evidence="1">The sequence shown here is derived from an EMBL/GenBank/DDBJ whole genome shotgun (WGS) entry which is preliminary data.</text>
</comment>
<feature type="non-terminal residue" evidence="1">
    <location>
        <position position="1"/>
    </location>
</feature>
<accession>A0ABN7IYB1</accession>